<dbReference type="InterPro" id="IPR017871">
    <property type="entry name" value="ABC_transporter-like_CS"/>
</dbReference>
<feature type="transmembrane region" description="Helical" evidence="7">
    <location>
        <begin position="161"/>
        <end position="180"/>
    </location>
</feature>
<dbReference type="PROSITE" id="PS00211">
    <property type="entry name" value="ABC_TRANSPORTER_1"/>
    <property type="match status" value="1"/>
</dbReference>
<dbReference type="InterPro" id="IPR036640">
    <property type="entry name" value="ABC1_TM_sf"/>
</dbReference>
<dbReference type="AlphaFoldDB" id="A0A7W6A0Y4"/>
<dbReference type="GO" id="GO:0005524">
    <property type="term" value="F:ATP binding"/>
    <property type="evidence" value="ECO:0007669"/>
    <property type="project" value="UniProtKB-KW"/>
</dbReference>
<keyword evidence="2 7" id="KW-0812">Transmembrane</keyword>
<dbReference type="InterPro" id="IPR039421">
    <property type="entry name" value="Type_1_exporter"/>
</dbReference>
<dbReference type="PROSITE" id="PS50929">
    <property type="entry name" value="ABC_TM1F"/>
    <property type="match status" value="1"/>
</dbReference>
<dbReference type="SUPFAM" id="SSF90123">
    <property type="entry name" value="ABC transporter transmembrane region"/>
    <property type="match status" value="1"/>
</dbReference>
<feature type="transmembrane region" description="Helical" evidence="7">
    <location>
        <begin position="230"/>
        <end position="255"/>
    </location>
</feature>
<dbReference type="InterPro" id="IPR003593">
    <property type="entry name" value="AAA+_ATPase"/>
</dbReference>
<dbReference type="GO" id="GO:0016887">
    <property type="term" value="F:ATP hydrolysis activity"/>
    <property type="evidence" value="ECO:0007669"/>
    <property type="project" value="InterPro"/>
</dbReference>
<dbReference type="Gene3D" id="1.20.1560.10">
    <property type="entry name" value="ABC transporter type 1, transmembrane domain"/>
    <property type="match status" value="1"/>
</dbReference>
<name>A0A7W6A0Y4_9SPHN</name>
<keyword evidence="5 7" id="KW-1133">Transmembrane helix</keyword>
<evidence type="ECO:0000256" key="1">
    <source>
        <dbReference type="ARBA" id="ARBA00004651"/>
    </source>
</evidence>
<dbReference type="InterPro" id="IPR003439">
    <property type="entry name" value="ABC_transporter-like_ATP-bd"/>
</dbReference>
<proteinExistence type="predicted"/>
<evidence type="ECO:0000256" key="5">
    <source>
        <dbReference type="ARBA" id="ARBA00022989"/>
    </source>
</evidence>
<dbReference type="InterPro" id="IPR027417">
    <property type="entry name" value="P-loop_NTPase"/>
</dbReference>
<dbReference type="PANTHER" id="PTHR24221:SF654">
    <property type="entry name" value="ATP-BINDING CASSETTE SUB-FAMILY B MEMBER 6"/>
    <property type="match status" value="1"/>
</dbReference>
<keyword evidence="3" id="KW-0547">Nucleotide-binding</keyword>
<evidence type="ECO:0000259" key="8">
    <source>
        <dbReference type="PROSITE" id="PS50893"/>
    </source>
</evidence>
<dbReference type="SUPFAM" id="SSF52540">
    <property type="entry name" value="P-loop containing nucleoside triphosphate hydrolases"/>
    <property type="match status" value="1"/>
</dbReference>
<comment type="subcellular location">
    <subcellularLocation>
        <location evidence="1">Cell membrane</location>
        <topology evidence="1">Multi-pass membrane protein</topology>
    </subcellularLocation>
</comment>
<dbReference type="PROSITE" id="PS50893">
    <property type="entry name" value="ABC_TRANSPORTER_2"/>
    <property type="match status" value="1"/>
</dbReference>
<evidence type="ECO:0000256" key="7">
    <source>
        <dbReference type="SAM" id="Phobius"/>
    </source>
</evidence>
<evidence type="ECO:0000256" key="6">
    <source>
        <dbReference type="ARBA" id="ARBA00023136"/>
    </source>
</evidence>
<evidence type="ECO:0000313" key="10">
    <source>
        <dbReference type="EMBL" id="MBB3862012.1"/>
    </source>
</evidence>
<comment type="caution">
    <text evidence="10">The sequence shown here is derived from an EMBL/GenBank/DDBJ whole genome shotgun (WGS) entry which is preliminary data.</text>
</comment>
<dbReference type="SMART" id="SM00382">
    <property type="entry name" value="AAA"/>
    <property type="match status" value="1"/>
</dbReference>
<dbReference type="InterPro" id="IPR011527">
    <property type="entry name" value="ABC1_TM_dom"/>
</dbReference>
<dbReference type="RefSeq" id="WP_183614515.1">
    <property type="nucleotide sequence ID" value="NZ_JACICY010000009.1"/>
</dbReference>
<dbReference type="GO" id="GO:0005886">
    <property type="term" value="C:plasma membrane"/>
    <property type="evidence" value="ECO:0007669"/>
    <property type="project" value="UniProtKB-SubCell"/>
</dbReference>
<organism evidence="10 11">
    <name type="scientific">Novosphingobium hassiacum</name>
    <dbReference type="NCBI Taxonomy" id="173676"/>
    <lineage>
        <taxon>Bacteria</taxon>
        <taxon>Pseudomonadati</taxon>
        <taxon>Pseudomonadota</taxon>
        <taxon>Alphaproteobacteria</taxon>
        <taxon>Sphingomonadales</taxon>
        <taxon>Sphingomonadaceae</taxon>
        <taxon>Novosphingobium</taxon>
    </lineage>
</organism>
<dbReference type="Proteomes" id="UP000562395">
    <property type="component" value="Unassembled WGS sequence"/>
</dbReference>
<evidence type="ECO:0000313" key="11">
    <source>
        <dbReference type="Proteomes" id="UP000562395"/>
    </source>
</evidence>
<feature type="domain" description="ABC transporter" evidence="8">
    <location>
        <begin position="336"/>
        <end position="535"/>
    </location>
</feature>
<dbReference type="Pfam" id="PF00005">
    <property type="entry name" value="ABC_tran"/>
    <property type="match status" value="1"/>
</dbReference>
<dbReference type="Pfam" id="PF00664">
    <property type="entry name" value="ABC_membrane"/>
    <property type="match status" value="1"/>
</dbReference>
<evidence type="ECO:0000259" key="9">
    <source>
        <dbReference type="PROSITE" id="PS50929"/>
    </source>
</evidence>
<dbReference type="CDD" id="cd18584">
    <property type="entry name" value="ABC_6TM_AarD_CydD"/>
    <property type="match status" value="1"/>
</dbReference>
<keyword evidence="4 10" id="KW-0067">ATP-binding</keyword>
<evidence type="ECO:0000256" key="2">
    <source>
        <dbReference type="ARBA" id="ARBA00022692"/>
    </source>
</evidence>
<feature type="transmembrane region" description="Helical" evidence="7">
    <location>
        <begin position="21"/>
        <end position="42"/>
    </location>
</feature>
<keyword evidence="6 7" id="KW-0472">Membrane</keyword>
<dbReference type="EMBL" id="JACICY010000009">
    <property type="protein sequence ID" value="MBB3862012.1"/>
    <property type="molecule type" value="Genomic_DNA"/>
</dbReference>
<keyword evidence="11" id="KW-1185">Reference proteome</keyword>
<evidence type="ECO:0000256" key="3">
    <source>
        <dbReference type="ARBA" id="ARBA00022741"/>
    </source>
</evidence>
<dbReference type="GO" id="GO:0140359">
    <property type="term" value="F:ABC-type transporter activity"/>
    <property type="evidence" value="ECO:0007669"/>
    <property type="project" value="InterPro"/>
</dbReference>
<reference evidence="10 11" key="1">
    <citation type="submission" date="2020-08" db="EMBL/GenBank/DDBJ databases">
        <title>Genomic Encyclopedia of Type Strains, Phase IV (KMG-IV): sequencing the most valuable type-strain genomes for metagenomic binning, comparative biology and taxonomic classification.</title>
        <authorList>
            <person name="Goeker M."/>
        </authorList>
    </citation>
    <scope>NUCLEOTIDE SEQUENCE [LARGE SCALE GENOMIC DNA]</scope>
    <source>
        <strain evidence="10 11">DSM 14552</strain>
    </source>
</reference>
<gene>
    <name evidence="10" type="ORF">GGQ88_003306</name>
</gene>
<sequence length="538" mass="56697">MPVTASEFFAAKSPEVRRSTLWWSADTLGAALFAASLAAWLGAGIGPHSPQHKLWILSVLGVSGTVRAIVQACASRHGQRAANAVKQRLRRRLFEALLPTGFRRGRLPGEDLRAAVDDVETAEGYVARFAPIKAAAVLSPLICAGLACLASWVAAAIMLATLIPFAIGMVLAGNAARVEADRQLLALSRMTGLFVDRARALPTIVSFGAEERATRQIASAAREVADRTLLVLKIAFVSSAILEFFAALSVALIAVYCGFSLLGLLPFQAPEHLNLGRAFFVLAMAPEFYLGMRRMAAAYHEKQQGEAAASALQPEVERAEALLEAMDETSALAGPLKIEALVIRYDDGSCIGPATASWPATGLHVITGPTGSGKSSLLHALVGMAPVASGRILVSGSEIAPGNLNSQIGWSGQRPFLLPGSLQDNLLLGAQMAPIPAWQALVARLGLETMLNARGANLAIDPAGSGLSGGERRRIGLARAILSNRPILLLDEPTADLDADTAHDVAVVLMEVSRTRLVIAATHDPLLLSKAQSEVTYS</sequence>
<protein>
    <submittedName>
        <fullName evidence="10">ATP-binding cassette subfamily C protein CydD</fullName>
    </submittedName>
</protein>
<feature type="domain" description="ABC transmembrane type-1" evidence="9">
    <location>
        <begin position="27"/>
        <end position="304"/>
    </location>
</feature>
<dbReference type="PANTHER" id="PTHR24221">
    <property type="entry name" value="ATP-BINDING CASSETTE SUB-FAMILY B"/>
    <property type="match status" value="1"/>
</dbReference>
<dbReference type="Gene3D" id="3.40.50.300">
    <property type="entry name" value="P-loop containing nucleotide triphosphate hydrolases"/>
    <property type="match status" value="1"/>
</dbReference>
<accession>A0A7W6A0Y4</accession>
<evidence type="ECO:0000256" key="4">
    <source>
        <dbReference type="ARBA" id="ARBA00022840"/>
    </source>
</evidence>